<proteinExistence type="predicted"/>
<dbReference type="EMBL" id="LNIX01000002">
    <property type="protein sequence ID" value="OXA59630.1"/>
    <property type="molecule type" value="Genomic_DNA"/>
</dbReference>
<dbReference type="CDD" id="cd06263">
    <property type="entry name" value="MAM"/>
    <property type="match status" value="1"/>
</dbReference>
<keyword evidence="1 2" id="KW-1015">Disulfide bond</keyword>
<dbReference type="PROSITE" id="PS50060">
    <property type="entry name" value="MAM_2"/>
    <property type="match status" value="2"/>
</dbReference>
<dbReference type="AlphaFoldDB" id="A0A226EQU0"/>
<dbReference type="OrthoDB" id="73209at2759"/>
<dbReference type="CDD" id="cd00112">
    <property type="entry name" value="LDLa"/>
    <property type="match status" value="1"/>
</dbReference>
<reference evidence="4 5" key="1">
    <citation type="submission" date="2015-12" db="EMBL/GenBank/DDBJ databases">
        <title>The genome of Folsomia candida.</title>
        <authorList>
            <person name="Faddeeva A."/>
            <person name="Derks M.F."/>
            <person name="Anvar Y."/>
            <person name="Smit S."/>
            <person name="Van Straalen N."/>
            <person name="Roelofs D."/>
        </authorList>
    </citation>
    <scope>NUCLEOTIDE SEQUENCE [LARGE SCALE GENOMIC DNA]</scope>
    <source>
        <strain evidence="4 5">VU population</strain>
        <tissue evidence="4">Whole body</tissue>
    </source>
</reference>
<dbReference type="InterPro" id="IPR023415">
    <property type="entry name" value="LDLR_class-A_CS"/>
</dbReference>
<dbReference type="PANTHER" id="PTHR23282">
    <property type="entry name" value="APICAL ENDOSOMAL GLYCOPROTEIN PRECURSOR"/>
    <property type="match status" value="1"/>
</dbReference>
<dbReference type="PANTHER" id="PTHR23282:SF146">
    <property type="entry name" value="RT07201P-RELATED"/>
    <property type="match status" value="1"/>
</dbReference>
<dbReference type="InterPro" id="IPR000998">
    <property type="entry name" value="MAM_dom"/>
</dbReference>
<dbReference type="FunFam" id="2.60.120.200:FF:000193">
    <property type="entry name" value="Tyrosine-protein kinase receptor"/>
    <property type="match status" value="1"/>
</dbReference>
<dbReference type="Pfam" id="PF00629">
    <property type="entry name" value="MAM"/>
    <property type="match status" value="2"/>
</dbReference>
<keyword evidence="4" id="KW-0675">Receptor</keyword>
<keyword evidence="5" id="KW-1185">Reference proteome</keyword>
<name>A0A226EQU0_FOLCA</name>
<dbReference type="InterPro" id="IPR036055">
    <property type="entry name" value="LDL_receptor-like_sf"/>
</dbReference>
<sequence>MSVDLGRRQSGGRISSGISIISAFTDESCHSLRRTDFRSKNKCNKNVPSQKQMSVISPLPTPHDKGGGGGGMMAPLTGLTVVLLLVSGLLASPTNAEDAVSAKCDGFNGNNSVPGVWCDFEGPCPWKWDIPKAGEAGFRRMSAAQVVTKMKKQGEWAFRGPMKDSQNKTDGNFIILAFENGTKQQQSHYRLSSPWFKGSQTNCNLQANVHMHNLDTVALRMVISTRNHSSYVPMSVLGNSRNSWEKMKQMVGSQSQEFQIVLEVDNFSGVPSHFAIDDIRLVDCFPSDKPCNATCSSREFQCSDGTCINRNQICDLNQDCLFGEDEDQQCEKMPVNTTCTFEKGWCGWKPAISAQNNISWERTNKPFFTDKTGPPMDHTFQNSSGHLLLVNMRVKKSPFQQAVLRSPVFPHPPAYNQNRSSPFFESCQLRFFYHMYGAHVESLDVELVLKNPRNSWAKPIRFCERKGNQGNMWQRASCKLPSIKGSKKYYLQITATKGIRGEVGDIGIDDISLSPECVGLGVPPNLVVGYNYSEILNASDEYPTNLTVNYEMRRVKGFDMAEDFCQFFARAWTLTGVERREGGEHMDGWIVVPSSTAS</sequence>
<dbReference type="SUPFAM" id="SSF57424">
    <property type="entry name" value="LDL receptor-like module"/>
    <property type="match status" value="1"/>
</dbReference>
<comment type="caution">
    <text evidence="4">The sequence shown here is derived from an EMBL/GenBank/DDBJ whole genome shotgun (WGS) entry which is preliminary data.</text>
</comment>
<evidence type="ECO:0000256" key="2">
    <source>
        <dbReference type="PROSITE-ProRule" id="PRU00124"/>
    </source>
</evidence>
<dbReference type="Pfam" id="PF00057">
    <property type="entry name" value="Ldl_recept_a"/>
    <property type="match status" value="1"/>
</dbReference>
<feature type="disulfide bond" evidence="2">
    <location>
        <begin position="302"/>
        <end position="320"/>
    </location>
</feature>
<dbReference type="GO" id="GO:0016020">
    <property type="term" value="C:membrane"/>
    <property type="evidence" value="ECO:0007669"/>
    <property type="project" value="InterPro"/>
</dbReference>
<feature type="domain" description="MAM" evidence="3">
    <location>
        <begin position="337"/>
        <end position="519"/>
    </location>
</feature>
<dbReference type="STRING" id="158441.A0A226EQU0"/>
<evidence type="ECO:0000313" key="4">
    <source>
        <dbReference type="EMBL" id="OXA59630.1"/>
    </source>
</evidence>
<evidence type="ECO:0000259" key="3">
    <source>
        <dbReference type="PROSITE" id="PS50060"/>
    </source>
</evidence>
<dbReference type="PROSITE" id="PS01209">
    <property type="entry name" value="LDLRA_1"/>
    <property type="match status" value="1"/>
</dbReference>
<organism evidence="4 5">
    <name type="scientific">Folsomia candida</name>
    <name type="common">Springtail</name>
    <dbReference type="NCBI Taxonomy" id="158441"/>
    <lineage>
        <taxon>Eukaryota</taxon>
        <taxon>Metazoa</taxon>
        <taxon>Ecdysozoa</taxon>
        <taxon>Arthropoda</taxon>
        <taxon>Hexapoda</taxon>
        <taxon>Collembola</taxon>
        <taxon>Entomobryomorpha</taxon>
        <taxon>Isotomoidea</taxon>
        <taxon>Isotomidae</taxon>
        <taxon>Proisotominae</taxon>
        <taxon>Folsomia</taxon>
    </lineage>
</organism>
<dbReference type="InterPro" id="IPR051560">
    <property type="entry name" value="MAM_domain-containing"/>
</dbReference>
<comment type="caution">
    <text evidence="2">Lacks conserved residue(s) required for the propagation of feature annotation.</text>
</comment>
<protein>
    <submittedName>
        <fullName evidence="4">MAM and LDL-receptor class A domain-containing protein 2</fullName>
    </submittedName>
</protein>
<gene>
    <name evidence="4" type="ORF">Fcan01_06216</name>
</gene>
<dbReference type="InterPro" id="IPR013320">
    <property type="entry name" value="ConA-like_dom_sf"/>
</dbReference>
<dbReference type="SMART" id="SM00192">
    <property type="entry name" value="LDLa"/>
    <property type="match status" value="1"/>
</dbReference>
<evidence type="ECO:0000313" key="5">
    <source>
        <dbReference type="Proteomes" id="UP000198287"/>
    </source>
</evidence>
<dbReference type="Gene3D" id="2.60.120.200">
    <property type="match status" value="2"/>
</dbReference>
<dbReference type="SUPFAM" id="SSF49899">
    <property type="entry name" value="Concanavalin A-like lectins/glucanases"/>
    <property type="match status" value="2"/>
</dbReference>
<feature type="disulfide bond" evidence="2">
    <location>
        <begin position="295"/>
        <end position="307"/>
    </location>
</feature>
<dbReference type="InterPro" id="IPR002172">
    <property type="entry name" value="LDrepeatLR_classA_rpt"/>
</dbReference>
<dbReference type="PROSITE" id="PS50068">
    <property type="entry name" value="LDLRA_2"/>
    <property type="match status" value="1"/>
</dbReference>
<dbReference type="SMART" id="SM00137">
    <property type="entry name" value="MAM"/>
    <property type="match status" value="1"/>
</dbReference>
<evidence type="ECO:0000256" key="1">
    <source>
        <dbReference type="ARBA" id="ARBA00023157"/>
    </source>
</evidence>
<accession>A0A226EQU0</accession>
<dbReference type="OMA" id="SERTCCA"/>
<feature type="domain" description="MAM" evidence="3">
    <location>
        <begin position="116"/>
        <end position="293"/>
    </location>
</feature>
<dbReference type="Gene3D" id="4.10.400.10">
    <property type="entry name" value="Low-density Lipoprotein Receptor"/>
    <property type="match status" value="1"/>
</dbReference>
<dbReference type="Proteomes" id="UP000198287">
    <property type="component" value="Unassembled WGS sequence"/>
</dbReference>